<dbReference type="EMBL" id="CAJJDN010000044">
    <property type="protein sequence ID" value="CAD8082956.1"/>
    <property type="molecule type" value="Genomic_DNA"/>
</dbReference>
<dbReference type="GO" id="GO:0006096">
    <property type="term" value="P:glycolytic process"/>
    <property type="evidence" value="ECO:0007669"/>
    <property type="project" value="UniProtKB-KW"/>
</dbReference>
<evidence type="ECO:0000256" key="3">
    <source>
        <dbReference type="ARBA" id="ARBA00007422"/>
    </source>
</evidence>
<organism evidence="10 11">
    <name type="scientific">Paramecium sonneborni</name>
    <dbReference type="NCBI Taxonomy" id="65129"/>
    <lineage>
        <taxon>Eukaryota</taxon>
        <taxon>Sar</taxon>
        <taxon>Alveolata</taxon>
        <taxon>Ciliophora</taxon>
        <taxon>Intramacronucleata</taxon>
        <taxon>Oligohymenophorea</taxon>
        <taxon>Peniculida</taxon>
        <taxon>Parameciidae</taxon>
        <taxon>Paramecium</taxon>
    </lineage>
</organism>
<evidence type="ECO:0000256" key="8">
    <source>
        <dbReference type="ARBA" id="ARBA00056661"/>
    </source>
</evidence>
<dbReference type="InterPro" id="IPR022896">
    <property type="entry name" value="TrioseP_Isoase_bac/euk"/>
</dbReference>
<gene>
    <name evidence="10" type="ORF">PSON_ATCC_30995.1.T0440151</name>
</gene>
<keyword evidence="11" id="KW-1185">Reference proteome</keyword>
<evidence type="ECO:0000256" key="4">
    <source>
        <dbReference type="ARBA" id="ARBA00022432"/>
    </source>
</evidence>
<dbReference type="EC" id="5.3.1.1" evidence="9"/>
<keyword evidence="4 9" id="KW-0312">Gluconeogenesis</keyword>
<evidence type="ECO:0000313" key="11">
    <source>
        <dbReference type="Proteomes" id="UP000692954"/>
    </source>
</evidence>
<accession>A0A8S1MZS0</accession>
<dbReference type="GO" id="GO:0004807">
    <property type="term" value="F:triose-phosphate isomerase activity"/>
    <property type="evidence" value="ECO:0007669"/>
    <property type="project" value="UniProtKB-EC"/>
</dbReference>
<comment type="catalytic activity">
    <reaction evidence="7">
        <text>D-glyceraldehyde 3-phosphate = dihydroxyacetone phosphate</text>
        <dbReference type="Rhea" id="RHEA:18585"/>
        <dbReference type="ChEBI" id="CHEBI:57642"/>
        <dbReference type="ChEBI" id="CHEBI:59776"/>
        <dbReference type="EC" id="5.3.1.1"/>
    </reaction>
    <physiologicalReaction direction="left-to-right" evidence="7">
        <dbReference type="Rhea" id="RHEA:18586"/>
    </physiologicalReaction>
</comment>
<comment type="caution">
    <text evidence="10">The sequence shown here is derived from an EMBL/GenBank/DDBJ whole genome shotgun (WGS) entry which is preliminary data.</text>
</comment>
<dbReference type="NCBIfam" id="TIGR00419">
    <property type="entry name" value="tim"/>
    <property type="match status" value="1"/>
</dbReference>
<evidence type="ECO:0000256" key="2">
    <source>
        <dbReference type="ARBA" id="ARBA00004742"/>
    </source>
</evidence>
<dbReference type="PANTHER" id="PTHR21139">
    <property type="entry name" value="TRIOSEPHOSPHATE ISOMERASE"/>
    <property type="match status" value="1"/>
</dbReference>
<dbReference type="PANTHER" id="PTHR21139:SF2">
    <property type="entry name" value="TRIOSEPHOSPHATE ISOMERASE"/>
    <property type="match status" value="1"/>
</dbReference>
<evidence type="ECO:0000256" key="9">
    <source>
        <dbReference type="RuleBase" id="RU363013"/>
    </source>
</evidence>
<dbReference type="Proteomes" id="UP000692954">
    <property type="component" value="Unassembled WGS sequence"/>
</dbReference>
<sequence>MEVQRKRFIGGNWKSNNTLAKSLELVDSVVNKLEFDNLDVVVSPVSLHIVPVQQAIKNNVQVALQNIGHKGYGAFTGELSFEHVKDLKINWVILGHSERRRTPEISESEEFIANKATLAINNGLSVIFCIGETIQEMEAKETQAVLEKQLNPLIAQVKDWSKVVIAYEPVWAIGTGKTATPEYAEEIHANIRKLLPDQSIRILYGGSVTKDNAAVLIGQPNIDGFLVGGASLKEDFIHIVNACK</sequence>
<reference evidence="10" key="1">
    <citation type="submission" date="2021-01" db="EMBL/GenBank/DDBJ databases">
        <authorList>
            <consortium name="Genoscope - CEA"/>
            <person name="William W."/>
        </authorList>
    </citation>
    <scope>NUCLEOTIDE SEQUENCE</scope>
</reference>
<dbReference type="OrthoDB" id="6715177at2759"/>
<dbReference type="AlphaFoldDB" id="A0A8S1MZS0"/>
<dbReference type="GO" id="GO:0046166">
    <property type="term" value="P:glyceraldehyde-3-phosphate biosynthetic process"/>
    <property type="evidence" value="ECO:0007669"/>
    <property type="project" value="TreeGrafter"/>
</dbReference>
<comment type="function">
    <text evidence="8">Catalyzes the interconversion of glyceraldehyde 3-phosphate and dihydroxyacetone phosphate in the glycolytic and gluconeogenic pathways.</text>
</comment>
<name>A0A8S1MZS0_9CILI</name>
<dbReference type="GO" id="GO:0019563">
    <property type="term" value="P:glycerol catabolic process"/>
    <property type="evidence" value="ECO:0007669"/>
    <property type="project" value="TreeGrafter"/>
</dbReference>
<evidence type="ECO:0000256" key="5">
    <source>
        <dbReference type="ARBA" id="ARBA00023152"/>
    </source>
</evidence>
<evidence type="ECO:0000256" key="6">
    <source>
        <dbReference type="ARBA" id="ARBA00023235"/>
    </source>
</evidence>
<dbReference type="InterPro" id="IPR020861">
    <property type="entry name" value="Triosephosphate_isomerase_AS"/>
</dbReference>
<evidence type="ECO:0000256" key="7">
    <source>
        <dbReference type="ARBA" id="ARBA00052432"/>
    </source>
</evidence>
<evidence type="ECO:0000313" key="10">
    <source>
        <dbReference type="EMBL" id="CAD8082956.1"/>
    </source>
</evidence>
<proteinExistence type="inferred from homology"/>
<protein>
    <recommendedName>
        <fullName evidence="9">Triosephosphate isomerase</fullName>
        <ecNumber evidence="9">5.3.1.1</ecNumber>
    </recommendedName>
</protein>
<evidence type="ECO:0000256" key="1">
    <source>
        <dbReference type="ARBA" id="ARBA00004680"/>
    </source>
</evidence>
<dbReference type="HAMAP" id="MF_00147_B">
    <property type="entry name" value="TIM_B"/>
    <property type="match status" value="1"/>
</dbReference>
<dbReference type="Pfam" id="PF00121">
    <property type="entry name" value="TIM"/>
    <property type="match status" value="1"/>
</dbReference>
<comment type="pathway">
    <text evidence="2 9">Carbohydrate biosynthesis; gluconeogenesis.</text>
</comment>
<dbReference type="PROSITE" id="PS51440">
    <property type="entry name" value="TIM_2"/>
    <property type="match status" value="1"/>
</dbReference>
<dbReference type="FunFam" id="3.20.20.70:FF:000016">
    <property type="entry name" value="Triosephosphate isomerase"/>
    <property type="match status" value="1"/>
</dbReference>
<keyword evidence="5 9" id="KW-0324">Glycolysis</keyword>
<keyword evidence="6 9" id="KW-0413">Isomerase</keyword>
<comment type="similarity">
    <text evidence="3 9">Belongs to the triosephosphate isomerase family.</text>
</comment>
<dbReference type="GO" id="GO:0005829">
    <property type="term" value="C:cytosol"/>
    <property type="evidence" value="ECO:0007669"/>
    <property type="project" value="TreeGrafter"/>
</dbReference>
<dbReference type="GO" id="GO:0006094">
    <property type="term" value="P:gluconeogenesis"/>
    <property type="evidence" value="ECO:0007669"/>
    <property type="project" value="UniProtKB-KW"/>
</dbReference>
<dbReference type="CDD" id="cd00311">
    <property type="entry name" value="TIM"/>
    <property type="match status" value="1"/>
</dbReference>
<dbReference type="PROSITE" id="PS00171">
    <property type="entry name" value="TIM_1"/>
    <property type="match status" value="1"/>
</dbReference>
<dbReference type="InterPro" id="IPR000652">
    <property type="entry name" value="Triosephosphate_isomerase"/>
</dbReference>
<comment type="pathway">
    <text evidence="1 9">Carbohydrate degradation; glycolysis; D-glyceraldehyde 3-phosphate from glycerone phosphate: step 1/1.</text>
</comment>